<dbReference type="InterPro" id="IPR050707">
    <property type="entry name" value="HTH_MetabolicPath_Reg"/>
</dbReference>
<dbReference type="PROSITE" id="PS51077">
    <property type="entry name" value="HTH_ICLR"/>
    <property type="match status" value="1"/>
</dbReference>
<dbReference type="InterPro" id="IPR036388">
    <property type="entry name" value="WH-like_DNA-bd_sf"/>
</dbReference>
<evidence type="ECO:0000313" key="7">
    <source>
        <dbReference type="Proteomes" id="UP001321498"/>
    </source>
</evidence>
<reference evidence="7" key="1">
    <citation type="journal article" date="2019" name="Int. J. Syst. Evol. Microbiol.">
        <title>The Global Catalogue of Microorganisms (GCM) 10K type strain sequencing project: providing services to taxonomists for standard genome sequencing and annotation.</title>
        <authorList>
            <consortium name="The Broad Institute Genomics Platform"/>
            <consortium name="The Broad Institute Genome Sequencing Center for Infectious Disease"/>
            <person name="Wu L."/>
            <person name="Ma J."/>
        </authorList>
    </citation>
    <scope>NUCLEOTIDE SEQUENCE [LARGE SCALE GENOMIC DNA]</scope>
    <source>
        <strain evidence="7">NBRC 108725</strain>
    </source>
</reference>
<dbReference type="Pfam" id="PF01614">
    <property type="entry name" value="IclR_C"/>
    <property type="match status" value="1"/>
</dbReference>
<evidence type="ECO:0000256" key="1">
    <source>
        <dbReference type="ARBA" id="ARBA00023015"/>
    </source>
</evidence>
<evidence type="ECO:0000256" key="3">
    <source>
        <dbReference type="ARBA" id="ARBA00023163"/>
    </source>
</evidence>
<proteinExistence type="predicted"/>
<dbReference type="EMBL" id="AP027731">
    <property type="protein sequence ID" value="BDZ46262.1"/>
    <property type="molecule type" value="Genomic_DNA"/>
</dbReference>
<evidence type="ECO:0000256" key="2">
    <source>
        <dbReference type="ARBA" id="ARBA00023125"/>
    </source>
</evidence>
<gene>
    <name evidence="6" type="ORF">GCM10025866_21710</name>
</gene>
<dbReference type="SUPFAM" id="SSF55781">
    <property type="entry name" value="GAF domain-like"/>
    <property type="match status" value="1"/>
</dbReference>
<keyword evidence="1" id="KW-0805">Transcription regulation</keyword>
<keyword evidence="3" id="KW-0804">Transcription</keyword>
<dbReference type="Pfam" id="PF09339">
    <property type="entry name" value="HTH_IclR"/>
    <property type="match status" value="1"/>
</dbReference>
<name>A0ABM8GDC1_9MICO</name>
<protein>
    <submittedName>
        <fullName evidence="6">IclR family transcriptional regulator</fullName>
    </submittedName>
</protein>
<sequence>MDQDSQAPGGAEEASRNRVGAVDHALRLLLLLQQEPELRVTAAAAAVGIAPSTAHRLLSTLADRGFVTQDRVSKAYRAGPALIELGVGSTSAFDLRAAGEPHLRALSAKLGETVNMLVLQGPSVRFVAGFESDQRVRTHVLTGTMLPAYAVSGGKVLLAELSRDRLRELYPTGLRKLTPRTKTFTQLVDDLSLVMMRGYALNEGESEEGLSAVAVPLRDQLGRVIAALAVSAPSSRMSRRQVREIVIELRECAALIREDLSRRSS</sequence>
<dbReference type="InterPro" id="IPR029016">
    <property type="entry name" value="GAF-like_dom_sf"/>
</dbReference>
<dbReference type="InterPro" id="IPR014757">
    <property type="entry name" value="Tscrpt_reg_IclR_C"/>
</dbReference>
<dbReference type="InterPro" id="IPR005471">
    <property type="entry name" value="Tscrpt_reg_IclR_N"/>
</dbReference>
<feature type="domain" description="HTH iclR-type" evidence="4">
    <location>
        <begin position="19"/>
        <end position="80"/>
    </location>
</feature>
<evidence type="ECO:0000313" key="6">
    <source>
        <dbReference type="EMBL" id="BDZ46262.1"/>
    </source>
</evidence>
<dbReference type="PANTHER" id="PTHR30136">
    <property type="entry name" value="HELIX-TURN-HELIX TRANSCRIPTIONAL REGULATOR, ICLR FAMILY"/>
    <property type="match status" value="1"/>
</dbReference>
<feature type="domain" description="IclR-ED" evidence="5">
    <location>
        <begin position="81"/>
        <end position="262"/>
    </location>
</feature>
<dbReference type="SMART" id="SM00346">
    <property type="entry name" value="HTH_ICLR"/>
    <property type="match status" value="1"/>
</dbReference>
<dbReference type="Gene3D" id="3.30.450.40">
    <property type="match status" value="1"/>
</dbReference>
<dbReference type="RefSeq" id="WP_286276362.1">
    <property type="nucleotide sequence ID" value="NZ_AP027731.1"/>
</dbReference>
<dbReference type="SUPFAM" id="SSF46785">
    <property type="entry name" value="Winged helix' DNA-binding domain"/>
    <property type="match status" value="1"/>
</dbReference>
<dbReference type="InterPro" id="IPR036390">
    <property type="entry name" value="WH_DNA-bd_sf"/>
</dbReference>
<evidence type="ECO:0000259" key="4">
    <source>
        <dbReference type="PROSITE" id="PS51077"/>
    </source>
</evidence>
<dbReference type="PROSITE" id="PS51078">
    <property type="entry name" value="ICLR_ED"/>
    <property type="match status" value="1"/>
</dbReference>
<dbReference type="Proteomes" id="UP001321498">
    <property type="component" value="Chromosome"/>
</dbReference>
<keyword evidence="7" id="KW-1185">Reference proteome</keyword>
<dbReference type="Gene3D" id="1.10.10.10">
    <property type="entry name" value="Winged helix-like DNA-binding domain superfamily/Winged helix DNA-binding domain"/>
    <property type="match status" value="1"/>
</dbReference>
<organism evidence="6 7">
    <name type="scientific">Naasia aerilata</name>
    <dbReference type="NCBI Taxonomy" id="1162966"/>
    <lineage>
        <taxon>Bacteria</taxon>
        <taxon>Bacillati</taxon>
        <taxon>Actinomycetota</taxon>
        <taxon>Actinomycetes</taxon>
        <taxon>Micrococcales</taxon>
        <taxon>Microbacteriaceae</taxon>
        <taxon>Naasia</taxon>
    </lineage>
</organism>
<dbReference type="PANTHER" id="PTHR30136:SF24">
    <property type="entry name" value="HTH-TYPE TRANSCRIPTIONAL REPRESSOR ALLR"/>
    <property type="match status" value="1"/>
</dbReference>
<accession>A0ABM8GDC1</accession>
<evidence type="ECO:0000259" key="5">
    <source>
        <dbReference type="PROSITE" id="PS51078"/>
    </source>
</evidence>
<keyword evidence="2" id="KW-0238">DNA-binding</keyword>